<evidence type="ECO:0000313" key="2">
    <source>
        <dbReference type="Proteomes" id="UP001153076"/>
    </source>
</evidence>
<proteinExistence type="predicted"/>
<name>A0A9Q1H004_9CARY</name>
<sequence>MVINEVAELGLSSRDAMRRMMRDLQEQRWDIVEMGLQDIDERLRHAQVPRLVEMVYNPQPRPEVTSRLRGATLVSSDEEDILKGLAGLQVEGRHPQFPSLLAFINGRVVAGVLPKNQCRELRRISYAVPLFEPGTPSWSSCEYSSIPSILSPEVEVS</sequence>
<keyword evidence="2" id="KW-1185">Reference proteome</keyword>
<reference evidence="1" key="1">
    <citation type="submission" date="2022-04" db="EMBL/GenBank/DDBJ databases">
        <title>Carnegiea gigantea Genome sequencing and assembly v2.</title>
        <authorList>
            <person name="Copetti D."/>
            <person name="Sanderson M.J."/>
            <person name="Burquez A."/>
            <person name="Wojciechowski M.F."/>
        </authorList>
    </citation>
    <scope>NUCLEOTIDE SEQUENCE</scope>
    <source>
        <strain evidence="1">SGP5-SGP5p</strain>
        <tissue evidence="1">Aerial part</tissue>
    </source>
</reference>
<dbReference type="AlphaFoldDB" id="A0A9Q1H004"/>
<accession>A0A9Q1H004</accession>
<evidence type="ECO:0000313" key="1">
    <source>
        <dbReference type="EMBL" id="KAJ8428175.1"/>
    </source>
</evidence>
<dbReference type="EMBL" id="JAKOGI010001043">
    <property type="protein sequence ID" value="KAJ8428175.1"/>
    <property type="molecule type" value="Genomic_DNA"/>
</dbReference>
<organism evidence="1 2">
    <name type="scientific">Carnegiea gigantea</name>
    <dbReference type="NCBI Taxonomy" id="171969"/>
    <lineage>
        <taxon>Eukaryota</taxon>
        <taxon>Viridiplantae</taxon>
        <taxon>Streptophyta</taxon>
        <taxon>Embryophyta</taxon>
        <taxon>Tracheophyta</taxon>
        <taxon>Spermatophyta</taxon>
        <taxon>Magnoliopsida</taxon>
        <taxon>eudicotyledons</taxon>
        <taxon>Gunneridae</taxon>
        <taxon>Pentapetalae</taxon>
        <taxon>Caryophyllales</taxon>
        <taxon>Cactineae</taxon>
        <taxon>Cactaceae</taxon>
        <taxon>Cactoideae</taxon>
        <taxon>Echinocereeae</taxon>
        <taxon>Carnegiea</taxon>
    </lineage>
</organism>
<dbReference type="Proteomes" id="UP001153076">
    <property type="component" value="Unassembled WGS sequence"/>
</dbReference>
<protein>
    <submittedName>
        <fullName evidence="1">Uncharacterized protein</fullName>
    </submittedName>
</protein>
<comment type="caution">
    <text evidence="1">The sequence shown here is derived from an EMBL/GenBank/DDBJ whole genome shotgun (WGS) entry which is preliminary data.</text>
</comment>
<gene>
    <name evidence="1" type="ORF">Cgig2_015616</name>
</gene>